<dbReference type="InterPro" id="IPR050807">
    <property type="entry name" value="TransReg_Diox_bact_type"/>
</dbReference>
<protein>
    <submittedName>
        <fullName evidence="3">Transcriptional regulator</fullName>
    </submittedName>
</protein>
<dbReference type="EMBL" id="CABPSJ010000006">
    <property type="protein sequence ID" value="VVE37611.1"/>
    <property type="molecule type" value="Genomic_DNA"/>
</dbReference>
<dbReference type="GO" id="GO:0005829">
    <property type="term" value="C:cytosol"/>
    <property type="evidence" value="ECO:0007669"/>
    <property type="project" value="TreeGrafter"/>
</dbReference>
<dbReference type="InterPro" id="IPR001387">
    <property type="entry name" value="Cro/C1-type_HTH"/>
</dbReference>
<dbReference type="PROSITE" id="PS50943">
    <property type="entry name" value="HTH_CROC1"/>
    <property type="match status" value="2"/>
</dbReference>
<evidence type="ECO:0000256" key="1">
    <source>
        <dbReference type="ARBA" id="ARBA00023125"/>
    </source>
</evidence>
<reference evidence="3 4" key="1">
    <citation type="submission" date="2019-08" db="EMBL/GenBank/DDBJ databases">
        <authorList>
            <person name="Peeters C."/>
        </authorList>
    </citation>
    <scope>NUCLEOTIDE SEQUENCE [LARGE SCALE GENOMIC DNA]</scope>
    <source>
        <strain evidence="3 4">LMG 31110</strain>
    </source>
</reference>
<gene>
    <name evidence="3" type="ORF">PCO31110_04020</name>
</gene>
<proteinExistence type="predicted"/>
<sequence>MVSNIMVSYFGLRALFVFRKLASAMVINSQNFLEQVARRTRELRNEAGVSQDTFAAFAGVHRSLVAKVESGNRNISIETLERLAIAAGVDAASLVSDKRIARREEPTAQIKERVVQNIRRLRNERAYSQEKLSARAGLSRNYVALLEVSNQNIDVSSLFKLAEALDVPPSELLVHQTI</sequence>
<dbReference type="Proteomes" id="UP000337189">
    <property type="component" value="Unassembled WGS sequence"/>
</dbReference>
<dbReference type="PANTHER" id="PTHR46797">
    <property type="entry name" value="HTH-TYPE TRANSCRIPTIONAL REGULATOR"/>
    <property type="match status" value="1"/>
</dbReference>
<dbReference type="AlphaFoldDB" id="A0A5E4XMD5"/>
<dbReference type="PANTHER" id="PTHR46797:SF1">
    <property type="entry name" value="METHYLPHOSPHONATE SYNTHASE"/>
    <property type="match status" value="1"/>
</dbReference>
<dbReference type="GO" id="GO:0003700">
    <property type="term" value="F:DNA-binding transcription factor activity"/>
    <property type="evidence" value="ECO:0007669"/>
    <property type="project" value="TreeGrafter"/>
</dbReference>
<dbReference type="SMART" id="SM00530">
    <property type="entry name" value="HTH_XRE"/>
    <property type="match status" value="2"/>
</dbReference>
<dbReference type="Pfam" id="PF01381">
    <property type="entry name" value="HTH_3"/>
    <property type="match status" value="2"/>
</dbReference>
<dbReference type="GO" id="GO:0003677">
    <property type="term" value="F:DNA binding"/>
    <property type="evidence" value="ECO:0007669"/>
    <property type="project" value="UniProtKB-KW"/>
</dbReference>
<evidence type="ECO:0000313" key="3">
    <source>
        <dbReference type="EMBL" id="VVE37611.1"/>
    </source>
</evidence>
<dbReference type="CDD" id="cd00093">
    <property type="entry name" value="HTH_XRE"/>
    <property type="match status" value="2"/>
</dbReference>
<evidence type="ECO:0000313" key="4">
    <source>
        <dbReference type="Proteomes" id="UP000337189"/>
    </source>
</evidence>
<organism evidence="3 4">
    <name type="scientific">Pandoraea communis</name>
    <dbReference type="NCBI Taxonomy" id="2508297"/>
    <lineage>
        <taxon>Bacteria</taxon>
        <taxon>Pseudomonadati</taxon>
        <taxon>Pseudomonadota</taxon>
        <taxon>Betaproteobacteria</taxon>
        <taxon>Burkholderiales</taxon>
        <taxon>Burkholderiaceae</taxon>
        <taxon>Pandoraea</taxon>
    </lineage>
</organism>
<dbReference type="InterPro" id="IPR010982">
    <property type="entry name" value="Lambda_DNA-bd_dom_sf"/>
</dbReference>
<dbReference type="SUPFAM" id="SSF47413">
    <property type="entry name" value="lambda repressor-like DNA-binding domains"/>
    <property type="match status" value="2"/>
</dbReference>
<feature type="domain" description="HTH cro/C1-type" evidence="2">
    <location>
        <begin position="41"/>
        <end position="94"/>
    </location>
</feature>
<keyword evidence="1" id="KW-0238">DNA-binding</keyword>
<name>A0A5E4XMD5_9BURK</name>
<feature type="domain" description="HTH cro/C1-type" evidence="2">
    <location>
        <begin position="118"/>
        <end position="172"/>
    </location>
</feature>
<accession>A0A5E4XMD5</accession>
<dbReference type="Gene3D" id="1.10.260.40">
    <property type="entry name" value="lambda repressor-like DNA-binding domains"/>
    <property type="match status" value="2"/>
</dbReference>
<evidence type="ECO:0000259" key="2">
    <source>
        <dbReference type="PROSITE" id="PS50943"/>
    </source>
</evidence>